<proteinExistence type="predicted"/>
<keyword evidence="3" id="KW-1185">Reference proteome</keyword>
<evidence type="ECO:0000313" key="3">
    <source>
        <dbReference type="Proteomes" id="UP000179769"/>
    </source>
</evidence>
<name>A0A1S1PRN0_9ACTN</name>
<gene>
    <name evidence="2" type="ORF">BBK14_23695</name>
</gene>
<dbReference type="EMBL" id="MAXA01000237">
    <property type="protein sequence ID" value="OHV23987.1"/>
    <property type="molecule type" value="Genomic_DNA"/>
</dbReference>
<organism evidence="2 3">
    <name type="scientific">Parafrankia soli</name>
    <dbReference type="NCBI Taxonomy" id="2599596"/>
    <lineage>
        <taxon>Bacteria</taxon>
        <taxon>Bacillati</taxon>
        <taxon>Actinomycetota</taxon>
        <taxon>Actinomycetes</taxon>
        <taxon>Frankiales</taxon>
        <taxon>Frankiaceae</taxon>
        <taxon>Parafrankia</taxon>
    </lineage>
</organism>
<reference evidence="3" key="1">
    <citation type="submission" date="2016-07" db="EMBL/GenBank/DDBJ databases">
        <title>Frankia sp. NRRL B-16219 Genome sequencing.</title>
        <authorList>
            <person name="Ghodhbane-Gtari F."/>
            <person name="Swanson E."/>
            <person name="Gueddou A."/>
            <person name="Louati M."/>
            <person name="Nouioui I."/>
            <person name="Hezbri K."/>
            <person name="Abebe-Akele F."/>
            <person name="Simpson S."/>
            <person name="Morris K."/>
            <person name="Thomas K."/>
            <person name="Gtari M."/>
            <person name="Tisa L.S."/>
        </authorList>
    </citation>
    <scope>NUCLEOTIDE SEQUENCE [LARGE SCALE GENOMIC DNA]</scope>
    <source>
        <strain evidence="3">NRRL B-16219</strain>
    </source>
</reference>
<dbReference type="AlphaFoldDB" id="A0A1S1PRN0"/>
<keyword evidence="1" id="KW-0812">Transmembrane</keyword>
<accession>A0A1S1PRN0</accession>
<evidence type="ECO:0000256" key="1">
    <source>
        <dbReference type="SAM" id="Phobius"/>
    </source>
</evidence>
<comment type="caution">
    <text evidence="2">The sequence shown here is derived from an EMBL/GenBank/DDBJ whole genome shotgun (WGS) entry which is preliminary data.</text>
</comment>
<sequence>MVFSLLTLTYARLHAWETQAREKDRDGGYSTETVIVTALLVVLALAVIGIIGRALIDKANSIDL</sequence>
<keyword evidence="1" id="KW-1133">Transmembrane helix</keyword>
<evidence type="ECO:0000313" key="2">
    <source>
        <dbReference type="EMBL" id="OHV23987.1"/>
    </source>
</evidence>
<protein>
    <submittedName>
        <fullName evidence="2">Uncharacterized protein</fullName>
    </submittedName>
</protein>
<dbReference type="Proteomes" id="UP000179769">
    <property type="component" value="Unassembled WGS sequence"/>
</dbReference>
<keyword evidence="1" id="KW-0472">Membrane</keyword>
<feature type="transmembrane region" description="Helical" evidence="1">
    <location>
        <begin position="34"/>
        <end position="56"/>
    </location>
</feature>